<feature type="signal peptide" evidence="2">
    <location>
        <begin position="1"/>
        <end position="23"/>
    </location>
</feature>
<dbReference type="Proteomes" id="UP000655225">
    <property type="component" value="Unassembled WGS sequence"/>
</dbReference>
<dbReference type="Gene3D" id="1.20.140.40">
    <property type="entry name" value="Invertase/pectin methylesterase inhibitor family protein"/>
    <property type="match status" value="1"/>
</dbReference>
<name>A0A834YQ23_TETSI</name>
<reference evidence="4 5" key="1">
    <citation type="submission" date="2020-04" db="EMBL/GenBank/DDBJ databases">
        <title>Plant Genome Project.</title>
        <authorList>
            <person name="Zhang R.-G."/>
        </authorList>
    </citation>
    <scope>NUCLEOTIDE SEQUENCE [LARGE SCALE GENOMIC DNA]</scope>
    <source>
        <strain evidence="4">YNK0</strain>
        <tissue evidence="4">Leaf</tissue>
    </source>
</reference>
<accession>A0A834YQ23</accession>
<dbReference type="InterPro" id="IPR035513">
    <property type="entry name" value="Invertase/methylesterase_inhib"/>
</dbReference>
<feature type="domain" description="Pectinesterase inhibitor" evidence="3">
    <location>
        <begin position="26"/>
        <end position="184"/>
    </location>
</feature>
<evidence type="ECO:0000259" key="3">
    <source>
        <dbReference type="SMART" id="SM00856"/>
    </source>
</evidence>
<dbReference type="FunFam" id="1.20.140.40:FF:000005">
    <property type="entry name" value="Pectin methylesterase inhibitor 1"/>
    <property type="match status" value="1"/>
</dbReference>
<dbReference type="AlphaFoldDB" id="A0A834YQ23"/>
<evidence type="ECO:0000256" key="2">
    <source>
        <dbReference type="SAM" id="SignalP"/>
    </source>
</evidence>
<protein>
    <recommendedName>
        <fullName evidence="3">Pectinesterase inhibitor domain-containing protein</fullName>
    </recommendedName>
</protein>
<dbReference type="OrthoDB" id="1430376at2759"/>
<dbReference type="SMART" id="SM00856">
    <property type="entry name" value="PMEI"/>
    <property type="match status" value="1"/>
</dbReference>
<dbReference type="GO" id="GO:0046910">
    <property type="term" value="F:pectinesterase inhibitor activity"/>
    <property type="evidence" value="ECO:0007669"/>
    <property type="project" value="UniProtKB-ARBA"/>
</dbReference>
<evidence type="ECO:0000256" key="1">
    <source>
        <dbReference type="ARBA" id="ARBA00022729"/>
    </source>
</evidence>
<comment type="caution">
    <text evidence="4">The sequence shown here is derived from an EMBL/GenBank/DDBJ whole genome shotgun (WGS) entry which is preliminary data.</text>
</comment>
<evidence type="ECO:0000313" key="4">
    <source>
        <dbReference type="EMBL" id="KAF8389977.1"/>
    </source>
</evidence>
<feature type="chain" id="PRO_5032636048" description="Pectinesterase inhibitor domain-containing protein" evidence="2">
    <location>
        <begin position="24"/>
        <end position="195"/>
    </location>
</feature>
<dbReference type="SUPFAM" id="SSF101148">
    <property type="entry name" value="Plant invertase/pectin methylesterase inhibitor"/>
    <property type="match status" value="1"/>
</dbReference>
<dbReference type="PANTHER" id="PTHR31080:SF64">
    <property type="entry name" value="PLANT INVERTASE_PECTIN METHYLESTERASE INHIBITOR SUPERFAMILY PROTEIN"/>
    <property type="match status" value="1"/>
</dbReference>
<dbReference type="Pfam" id="PF04043">
    <property type="entry name" value="PMEI"/>
    <property type="match status" value="1"/>
</dbReference>
<dbReference type="PANTHER" id="PTHR31080">
    <property type="entry name" value="PECTINESTERASE INHIBITOR-LIKE"/>
    <property type="match status" value="1"/>
</dbReference>
<keyword evidence="1 2" id="KW-0732">Signal</keyword>
<gene>
    <name evidence="4" type="ORF">HHK36_024497</name>
</gene>
<dbReference type="NCBIfam" id="TIGR01614">
    <property type="entry name" value="PME_inhib"/>
    <property type="match status" value="1"/>
</dbReference>
<evidence type="ECO:0000313" key="5">
    <source>
        <dbReference type="Proteomes" id="UP000655225"/>
    </source>
</evidence>
<organism evidence="4 5">
    <name type="scientific">Tetracentron sinense</name>
    <name type="common">Spur-leaf</name>
    <dbReference type="NCBI Taxonomy" id="13715"/>
    <lineage>
        <taxon>Eukaryota</taxon>
        <taxon>Viridiplantae</taxon>
        <taxon>Streptophyta</taxon>
        <taxon>Embryophyta</taxon>
        <taxon>Tracheophyta</taxon>
        <taxon>Spermatophyta</taxon>
        <taxon>Magnoliopsida</taxon>
        <taxon>Trochodendrales</taxon>
        <taxon>Trochodendraceae</taxon>
        <taxon>Tetracentron</taxon>
    </lineage>
</organism>
<dbReference type="CDD" id="cd15798">
    <property type="entry name" value="PMEI-like_3"/>
    <property type="match status" value="1"/>
</dbReference>
<dbReference type="OMA" id="YPALCYD"/>
<dbReference type="InterPro" id="IPR051955">
    <property type="entry name" value="PME_Inhibitor"/>
</dbReference>
<proteinExistence type="predicted"/>
<keyword evidence="5" id="KW-1185">Reference proteome</keyword>
<dbReference type="InterPro" id="IPR006501">
    <property type="entry name" value="Pectinesterase_inhib_dom"/>
</dbReference>
<dbReference type="EMBL" id="JABCRI010000018">
    <property type="protein sequence ID" value="KAF8389977.1"/>
    <property type="molecule type" value="Genomic_DNA"/>
</dbReference>
<sequence length="195" mass="21299">MAEKTQQLLLVLLLSLLPAAISASSNATDFIRASCVATLYPDLCYSSLYRYANAVRQSPAQLARVAVSLSLSQARRMASYLSNLSSQPNCRAEPRAAAALHDCFATFGEAVDQMRRSLKEMRHLDAAESFIFQMSNVQTWMSAALTNEETCTDEFEDVLDGPMRTDVSDRAANVKKFTSNALALVNSFVTSGTPP</sequence>